<evidence type="ECO:0000313" key="3">
    <source>
        <dbReference type="Proteomes" id="UP000290439"/>
    </source>
</evidence>
<name>A0A4U8VYT1_9NOCA</name>
<protein>
    <submittedName>
        <fullName evidence="2">SnoaL-like domain</fullName>
    </submittedName>
</protein>
<proteinExistence type="predicted"/>
<dbReference type="AlphaFoldDB" id="A0A4U8VYT1"/>
<dbReference type="Proteomes" id="UP000290439">
    <property type="component" value="Chromosome"/>
</dbReference>
<dbReference type="RefSeq" id="WP_130917339.1">
    <property type="nucleotide sequence ID" value="NZ_JADLPK010000010.1"/>
</dbReference>
<dbReference type="InterPro" id="IPR037401">
    <property type="entry name" value="SnoaL-like"/>
</dbReference>
<organism evidence="2 3">
    <name type="scientific">Nocardia cyriacigeorgica</name>
    <dbReference type="NCBI Taxonomy" id="135487"/>
    <lineage>
        <taxon>Bacteria</taxon>
        <taxon>Bacillati</taxon>
        <taxon>Actinomycetota</taxon>
        <taxon>Actinomycetes</taxon>
        <taxon>Mycobacteriales</taxon>
        <taxon>Nocardiaceae</taxon>
        <taxon>Nocardia</taxon>
    </lineage>
</organism>
<gene>
    <name evidence="2" type="ORF">NCTC10797_02649</name>
</gene>
<dbReference type="EMBL" id="LR215973">
    <property type="protein sequence ID" value="VFA98870.1"/>
    <property type="molecule type" value="Genomic_DNA"/>
</dbReference>
<dbReference type="Gene3D" id="3.10.450.50">
    <property type="match status" value="1"/>
</dbReference>
<feature type="domain" description="SnoaL-like" evidence="1">
    <location>
        <begin position="34"/>
        <end position="108"/>
    </location>
</feature>
<sequence length="183" mass="20900">MPVIDPTRTWEPLEQRLADTTDRRHRIVLSAVIDHMKAEAEPDLDALMATLSETPDYHFWNAGVDRGPKGTDGVRRYYADFLATRANILEFDIDRVVVDDYCVVTEGFLKQIYPGSYAARLGLPIDDEAADYLVTHRQLILWPVDEDGRIMGEDSYQSGPADITRLRPDELPRQYVELMRSTS</sequence>
<evidence type="ECO:0000259" key="1">
    <source>
        <dbReference type="Pfam" id="PF12680"/>
    </source>
</evidence>
<evidence type="ECO:0000313" key="2">
    <source>
        <dbReference type="EMBL" id="VFA98870.1"/>
    </source>
</evidence>
<reference evidence="2 3" key="1">
    <citation type="submission" date="2019-02" db="EMBL/GenBank/DDBJ databases">
        <authorList>
            <consortium name="Pathogen Informatics"/>
        </authorList>
    </citation>
    <scope>NUCLEOTIDE SEQUENCE [LARGE SCALE GENOMIC DNA]</scope>
    <source>
        <strain evidence="2 3">3012STDY6756504</strain>
    </source>
</reference>
<dbReference type="SUPFAM" id="SSF54427">
    <property type="entry name" value="NTF2-like"/>
    <property type="match status" value="1"/>
</dbReference>
<dbReference type="InterPro" id="IPR032710">
    <property type="entry name" value="NTF2-like_dom_sf"/>
</dbReference>
<dbReference type="Pfam" id="PF12680">
    <property type="entry name" value="SnoaL_2"/>
    <property type="match status" value="1"/>
</dbReference>
<accession>A0A4U8VYT1</accession>